<accession>A0A2I0KJW4</accession>
<comment type="caution">
    <text evidence="2">The sequence shown here is derived from an EMBL/GenBank/DDBJ whole genome shotgun (WGS) entry which is preliminary data.</text>
</comment>
<sequence>FTKPGQAFPVRGDTENVIIELLRINVIGKLQLSSDCGRFRVIQLPLNVSDPQSASRTSKNDNATNRKRIHCNVYQSPRKVPPPRHSPIAGKSKSKLEALKQDSKKGYRKYQSDQEQRHGPEIITGRSTPSPRMVRIRSEGAERGWTLGSEI</sequence>
<name>A0A2I0KJW4_PUNGR</name>
<feature type="region of interest" description="Disordered" evidence="1">
    <location>
        <begin position="49"/>
        <end position="151"/>
    </location>
</feature>
<dbReference type="Proteomes" id="UP000233551">
    <property type="component" value="Unassembled WGS sequence"/>
</dbReference>
<feature type="compositionally biased region" description="Polar residues" evidence="1">
    <location>
        <begin position="49"/>
        <end position="63"/>
    </location>
</feature>
<evidence type="ECO:0000313" key="2">
    <source>
        <dbReference type="EMBL" id="PKI68778.1"/>
    </source>
</evidence>
<dbReference type="EMBL" id="PGOL01000542">
    <property type="protein sequence ID" value="PKI68778.1"/>
    <property type="molecule type" value="Genomic_DNA"/>
</dbReference>
<proteinExistence type="predicted"/>
<evidence type="ECO:0000256" key="1">
    <source>
        <dbReference type="SAM" id="MobiDB-lite"/>
    </source>
</evidence>
<reference evidence="2 3" key="1">
    <citation type="submission" date="2017-11" db="EMBL/GenBank/DDBJ databases">
        <title>De-novo sequencing of pomegranate (Punica granatum L.) genome.</title>
        <authorList>
            <person name="Akparov Z."/>
            <person name="Amiraslanov A."/>
            <person name="Hajiyeva S."/>
            <person name="Abbasov M."/>
            <person name="Kaur K."/>
            <person name="Hamwieh A."/>
            <person name="Solovyev V."/>
            <person name="Salamov A."/>
            <person name="Braich B."/>
            <person name="Kosarev P."/>
            <person name="Mahmoud A."/>
            <person name="Hajiyev E."/>
            <person name="Babayeva S."/>
            <person name="Izzatullayeva V."/>
            <person name="Mammadov A."/>
            <person name="Mammadov A."/>
            <person name="Sharifova S."/>
            <person name="Ojaghi J."/>
            <person name="Eynullazada K."/>
            <person name="Bayramov B."/>
            <person name="Abdulazimova A."/>
            <person name="Shahmuradov I."/>
        </authorList>
    </citation>
    <scope>NUCLEOTIDE SEQUENCE [LARGE SCALE GENOMIC DNA]</scope>
    <source>
        <strain evidence="3">cv. AG2017</strain>
        <tissue evidence="2">Leaf</tissue>
    </source>
</reference>
<evidence type="ECO:0000313" key="3">
    <source>
        <dbReference type="Proteomes" id="UP000233551"/>
    </source>
</evidence>
<keyword evidence="3" id="KW-1185">Reference proteome</keyword>
<dbReference type="AlphaFoldDB" id="A0A2I0KJW4"/>
<gene>
    <name evidence="2" type="ORF">CRG98_010835</name>
</gene>
<feature type="non-terminal residue" evidence="2">
    <location>
        <position position="1"/>
    </location>
</feature>
<protein>
    <submittedName>
        <fullName evidence="2">Uncharacterized protein</fullName>
    </submittedName>
</protein>
<organism evidence="2 3">
    <name type="scientific">Punica granatum</name>
    <name type="common">Pomegranate</name>
    <dbReference type="NCBI Taxonomy" id="22663"/>
    <lineage>
        <taxon>Eukaryota</taxon>
        <taxon>Viridiplantae</taxon>
        <taxon>Streptophyta</taxon>
        <taxon>Embryophyta</taxon>
        <taxon>Tracheophyta</taxon>
        <taxon>Spermatophyta</taxon>
        <taxon>Magnoliopsida</taxon>
        <taxon>eudicotyledons</taxon>
        <taxon>Gunneridae</taxon>
        <taxon>Pentapetalae</taxon>
        <taxon>rosids</taxon>
        <taxon>malvids</taxon>
        <taxon>Myrtales</taxon>
        <taxon>Lythraceae</taxon>
        <taxon>Punica</taxon>
    </lineage>
</organism>
<feature type="compositionally biased region" description="Basic and acidic residues" evidence="1">
    <location>
        <begin position="94"/>
        <end position="120"/>
    </location>
</feature>